<keyword evidence="1" id="KW-1133">Transmembrane helix</keyword>
<protein>
    <submittedName>
        <fullName evidence="2">Uncharacterized protein</fullName>
    </submittedName>
</protein>
<keyword evidence="1" id="KW-0812">Transmembrane</keyword>
<sequence>MEIKTVTFSKVITAFIFHIITLFVFTQLNEQAQATFMFFWWFFISLRFILVVGIMCVGIEELKIQEYRQTKAYACFSFISNFALCLQFVYFEHLIAAILFLISYIIYHSQTVTIK</sequence>
<evidence type="ECO:0000313" key="3">
    <source>
        <dbReference type="Proteomes" id="UP000228741"/>
    </source>
</evidence>
<feature type="transmembrane region" description="Helical" evidence="1">
    <location>
        <begin position="71"/>
        <end position="89"/>
    </location>
</feature>
<dbReference type="EMBL" id="KP137432">
    <property type="protein sequence ID" value="AJA72900.1"/>
    <property type="molecule type" value="Genomic_DNA"/>
</dbReference>
<organism evidence="2 3">
    <name type="scientific">Mannheimia phage vB_MhM_535AP1</name>
    <dbReference type="NCBI Taxonomy" id="1572740"/>
    <lineage>
        <taxon>Viruses</taxon>
        <taxon>Duplodnaviria</taxon>
        <taxon>Heunggongvirae</taxon>
        <taxon>Uroviricota</taxon>
        <taxon>Caudoviricetes</taxon>
        <taxon>Peduoviridae</taxon>
        <taxon>Baylorvirus</taxon>
        <taxon>Baylorvirus PHL101</taxon>
    </lineage>
</organism>
<keyword evidence="1" id="KW-0472">Membrane</keyword>
<reference evidence="2 3" key="1">
    <citation type="journal article" date="2015" name="BMC Microbiol.">
        <title>Comparative analysis of multiple inducible phages from Mannheimia haemolytica.</title>
        <authorList>
            <person name="Niu Y.D."/>
            <person name="Cook S.R."/>
            <person name="Wang J."/>
            <person name="Klima C.L."/>
            <person name="Hsu Y.H."/>
            <person name="Kropinski A.M."/>
            <person name="Turner D."/>
            <person name="McAllister T.A."/>
        </authorList>
    </citation>
    <scope>NUCLEOTIDE SEQUENCE [LARGE SCALE GENOMIC DNA]</scope>
</reference>
<proteinExistence type="predicted"/>
<name>A0A0M3LNJ4_9CAUD</name>
<gene>
    <name evidence="2" type="ORF">535AP1_27</name>
</gene>
<evidence type="ECO:0000313" key="2">
    <source>
        <dbReference type="EMBL" id="AJA72900.1"/>
    </source>
</evidence>
<feature type="transmembrane region" description="Helical" evidence="1">
    <location>
        <begin position="38"/>
        <end position="59"/>
    </location>
</feature>
<feature type="transmembrane region" description="Helical" evidence="1">
    <location>
        <begin position="7"/>
        <end position="26"/>
    </location>
</feature>
<evidence type="ECO:0000256" key="1">
    <source>
        <dbReference type="SAM" id="Phobius"/>
    </source>
</evidence>
<feature type="transmembrane region" description="Helical" evidence="1">
    <location>
        <begin position="95"/>
        <end position="114"/>
    </location>
</feature>
<dbReference type="Proteomes" id="UP000228741">
    <property type="component" value="Segment"/>
</dbReference>
<accession>A0A0M3LNJ4</accession>